<evidence type="ECO:0000259" key="9">
    <source>
        <dbReference type="Pfam" id="PF09976"/>
    </source>
</evidence>
<comment type="subcellular location">
    <subcellularLocation>
        <location evidence="2">Cell membrane</location>
    </subcellularLocation>
    <subcellularLocation>
        <location evidence="1">Membrane</location>
        <topology evidence="1">Single-pass membrane protein</topology>
    </subcellularLocation>
</comment>
<keyword evidence="4 8" id="KW-0812">Transmembrane</keyword>
<dbReference type="InterPro" id="IPR026039">
    <property type="entry name" value="YfgM"/>
</dbReference>
<keyword evidence="7" id="KW-0143">Chaperone</keyword>
<evidence type="ECO:0000256" key="6">
    <source>
        <dbReference type="ARBA" id="ARBA00023136"/>
    </source>
</evidence>
<sequence length="213" mass="23617">MATYNLEEQEKIDGLKSWWDSYGASIVIVASVLIATIAGTQAWKYYHTQQAEQAADLYGLLQQVQLTEDARKIDDAAHLLMAGFPSSGYASRAAMIAARASVAADDIKRAKEQLQWVIDHTEEYELKDLARLRLAGLLLDEKKYNEAAHLLEADHGTSFSGLYADRKGDVLSAAGKLAEARRAYQIAIDRLNKNNTYHSIVQMKLDALGEEAK</sequence>
<dbReference type="PANTHER" id="PTHR38035:SF1">
    <property type="entry name" value="ANCILLARY SECYEG TRANSLOCON SUBUNIT"/>
    <property type="match status" value="1"/>
</dbReference>
<evidence type="ECO:0000256" key="3">
    <source>
        <dbReference type="ARBA" id="ARBA00022475"/>
    </source>
</evidence>
<protein>
    <submittedName>
        <fullName evidence="10">Putative negative regulator of RcsB-dependent stress response</fullName>
    </submittedName>
</protein>
<dbReference type="InterPro" id="IPR018704">
    <property type="entry name" value="SecYEG/CpoB_TPR"/>
</dbReference>
<evidence type="ECO:0000313" key="11">
    <source>
        <dbReference type="Proteomes" id="UP000185062"/>
    </source>
</evidence>
<dbReference type="GO" id="GO:0044877">
    <property type="term" value="F:protein-containing complex binding"/>
    <property type="evidence" value="ECO:0007669"/>
    <property type="project" value="InterPro"/>
</dbReference>
<dbReference type="PANTHER" id="PTHR38035">
    <property type="entry name" value="UPF0070 PROTEIN YFGM"/>
    <property type="match status" value="1"/>
</dbReference>
<keyword evidence="6 8" id="KW-0472">Membrane</keyword>
<gene>
    <name evidence="10" type="ORF">SAMN02743940_2057</name>
</gene>
<keyword evidence="11" id="KW-1185">Reference proteome</keyword>
<dbReference type="eggNOG" id="COG2976">
    <property type="taxonomic scope" value="Bacteria"/>
</dbReference>
<dbReference type="Pfam" id="PF09976">
    <property type="entry name" value="TPR_21"/>
    <property type="match status" value="1"/>
</dbReference>
<evidence type="ECO:0000313" key="10">
    <source>
        <dbReference type="EMBL" id="SIO35229.1"/>
    </source>
</evidence>
<dbReference type="Proteomes" id="UP000185062">
    <property type="component" value="Unassembled WGS sequence"/>
</dbReference>
<dbReference type="STRING" id="44575.SAMN05216419_10018"/>
<feature type="domain" description="Ancillary SecYEG translocon subunit/Cell division coordinator CpoB TPR" evidence="9">
    <location>
        <begin position="16"/>
        <end position="209"/>
    </location>
</feature>
<dbReference type="AlphaFoldDB" id="A0A1N6IT76"/>
<dbReference type="EMBL" id="FSRO01000001">
    <property type="protein sequence ID" value="SIO35229.1"/>
    <property type="molecule type" value="Genomic_DNA"/>
</dbReference>
<reference evidence="10 11" key="1">
    <citation type="submission" date="2016-12" db="EMBL/GenBank/DDBJ databases">
        <authorList>
            <person name="Song W.-J."/>
            <person name="Kurnit D.M."/>
        </authorList>
    </citation>
    <scope>NUCLEOTIDE SEQUENCE [LARGE SCALE GENOMIC DNA]</scope>
    <source>
        <strain evidence="10 11">ATCC 49181</strain>
    </source>
</reference>
<evidence type="ECO:0000256" key="8">
    <source>
        <dbReference type="SAM" id="Phobius"/>
    </source>
</evidence>
<name>A0A1N6IT76_9PROT</name>
<evidence type="ECO:0000256" key="5">
    <source>
        <dbReference type="ARBA" id="ARBA00022989"/>
    </source>
</evidence>
<evidence type="ECO:0000256" key="2">
    <source>
        <dbReference type="ARBA" id="ARBA00004236"/>
    </source>
</evidence>
<feature type="transmembrane region" description="Helical" evidence="8">
    <location>
        <begin position="22"/>
        <end position="43"/>
    </location>
</feature>
<proteinExistence type="predicted"/>
<dbReference type="GO" id="GO:0005886">
    <property type="term" value="C:plasma membrane"/>
    <property type="evidence" value="ECO:0007669"/>
    <property type="project" value="UniProtKB-SubCell"/>
</dbReference>
<accession>A0A1N6IT76</accession>
<evidence type="ECO:0000256" key="1">
    <source>
        <dbReference type="ARBA" id="ARBA00004167"/>
    </source>
</evidence>
<organism evidence="10 11">
    <name type="scientific">Nitrosomonas cryotolerans ATCC 49181</name>
    <dbReference type="NCBI Taxonomy" id="1131553"/>
    <lineage>
        <taxon>Bacteria</taxon>
        <taxon>Pseudomonadati</taxon>
        <taxon>Pseudomonadota</taxon>
        <taxon>Betaproteobacteria</taxon>
        <taxon>Nitrosomonadales</taxon>
        <taxon>Nitrosomonadaceae</taxon>
        <taxon>Nitrosomonas</taxon>
    </lineage>
</organism>
<keyword evidence="3" id="KW-1003">Cell membrane</keyword>
<dbReference type="PIRSF" id="PIRSF006170">
    <property type="entry name" value="YfgM"/>
    <property type="match status" value="1"/>
</dbReference>
<evidence type="ECO:0000256" key="4">
    <source>
        <dbReference type="ARBA" id="ARBA00022692"/>
    </source>
</evidence>
<evidence type="ECO:0000256" key="7">
    <source>
        <dbReference type="ARBA" id="ARBA00023186"/>
    </source>
</evidence>
<keyword evidence="5 8" id="KW-1133">Transmembrane helix</keyword>
<dbReference type="RefSeq" id="WP_028460439.1">
    <property type="nucleotide sequence ID" value="NZ_FSRO01000001.1"/>
</dbReference>